<gene>
    <name evidence="1" type="ORF">GCM10011349_34370</name>
</gene>
<sequence>MNERVPEPEVWIARLREIRHACVNGAPDIEADLVREAAHLLQSGPFFGIPTQLVDPAELAAMLACDAAESAVLSLLGPDTVFMLSRGEATHGLATVIVGAGGEESTVEASTLALALLAAYLDGLIMLIERAQAAMGKRSPRTGTGGN</sequence>
<name>A0ABQ2JV67_9SPHN</name>
<accession>A0ABQ2JV67</accession>
<organism evidence="1 2">
    <name type="scientific">Novosphingobium indicum</name>
    <dbReference type="NCBI Taxonomy" id="462949"/>
    <lineage>
        <taxon>Bacteria</taxon>
        <taxon>Pseudomonadati</taxon>
        <taxon>Pseudomonadota</taxon>
        <taxon>Alphaproteobacteria</taxon>
        <taxon>Sphingomonadales</taxon>
        <taxon>Sphingomonadaceae</taxon>
        <taxon>Novosphingobium</taxon>
    </lineage>
</organism>
<protein>
    <recommendedName>
        <fullName evidence="3">Roadblock/LAMTOR2 domain-containing protein</fullName>
    </recommendedName>
</protein>
<dbReference type="RefSeq" id="WP_188821531.1">
    <property type="nucleotide sequence ID" value="NZ_BMLK01000018.1"/>
</dbReference>
<dbReference type="EMBL" id="BMLK01000018">
    <property type="protein sequence ID" value="GGN56618.1"/>
    <property type="molecule type" value="Genomic_DNA"/>
</dbReference>
<evidence type="ECO:0000313" key="1">
    <source>
        <dbReference type="EMBL" id="GGN56618.1"/>
    </source>
</evidence>
<proteinExistence type="predicted"/>
<evidence type="ECO:0008006" key="3">
    <source>
        <dbReference type="Google" id="ProtNLM"/>
    </source>
</evidence>
<reference evidence="2" key="1">
    <citation type="journal article" date="2019" name="Int. J. Syst. Evol. Microbiol.">
        <title>The Global Catalogue of Microorganisms (GCM) 10K type strain sequencing project: providing services to taxonomists for standard genome sequencing and annotation.</title>
        <authorList>
            <consortium name="The Broad Institute Genomics Platform"/>
            <consortium name="The Broad Institute Genome Sequencing Center for Infectious Disease"/>
            <person name="Wu L."/>
            <person name="Ma J."/>
        </authorList>
    </citation>
    <scope>NUCLEOTIDE SEQUENCE [LARGE SCALE GENOMIC DNA]</scope>
    <source>
        <strain evidence="2">CGMCC 1.6784</strain>
    </source>
</reference>
<keyword evidence="2" id="KW-1185">Reference proteome</keyword>
<comment type="caution">
    <text evidence="1">The sequence shown here is derived from an EMBL/GenBank/DDBJ whole genome shotgun (WGS) entry which is preliminary data.</text>
</comment>
<dbReference type="Proteomes" id="UP000605099">
    <property type="component" value="Unassembled WGS sequence"/>
</dbReference>
<evidence type="ECO:0000313" key="2">
    <source>
        <dbReference type="Proteomes" id="UP000605099"/>
    </source>
</evidence>